<gene>
    <name evidence="2" type="ORF">CYNAS_LOCUS19700</name>
</gene>
<proteinExistence type="predicted"/>
<dbReference type="Proteomes" id="UP001176961">
    <property type="component" value="Unassembled WGS sequence"/>
</dbReference>
<evidence type="ECO:0000313" key="3">
    <source>
        <dbReference type="Proteomes" id="UP001176961"/>
    </source>
</evidence>
<dbReference type="EMBL" id="CATQJL010000316">
    <property type="protein sequence ID" value="CAJ0607717.1"/>
    <property type="molecule type" value="Genomic_DNA"/>
</dbReference>
<reference evidence="2" key="1">
    <citation type="submission" date="2023-07" db="EMBL/GenBank/DDBJ databases">
        <authorList>
            <consortium name="CYATHOMIX"/>
        </authorList>
    </citation>
    <scope>NUCLEOTIDE SEQUENCE</scope>
    <source>
        <strain evidence="2">N/A</strain>
    </source>
</reference>
<organism evidence="2 3">
    <name type="scientific">Cylicocyclus nassatus</name>
    <name type="common">Nematode worm</name>
    <dbReference type="NCBI Taxonomy" id="53992"/>
    <lineage>
        <taxon>Eukaryota</taxon>
        <taxon>Metazoa</taxon>
        <taxon>Ecdysozoa</taxon>
        <taxon>Nematoda</taxon>
        <taxon>Chromadorea</taxon>
        <taxon>Rhabditida</taxon>
        <taxon>Rhabditina</taxon>
        <taxon>Rhabditomorpha</taxon>
        <taxon>Strongyloidea</taxon>
        <taxon>Strongylidae</taxon>
        <taxon>Cylicocyclus</taxon>
    </lineage>
</organism>
<keyword evidence="1" id="KW-0472">Membrane</keyword>
<comment type="caution">
    <text evidence="2">The sequence shown here is derived from an EMBL/GenBank/DDBJ whole genome shotgun (WGS) entry which is preliminary data.</text>
</comment>
<name>A0AA36MFS2_CYLNA</name>
<keyword evidence="1" id="KW-0812">Transmembrane</keyword>
<keyword evidence="1" id="KW-1133">Transmembrane helix</keyword>
<evidence type="ECO:0000313" key="2">
    <source>
        <dbReference type="EMBL" id="CAJ0607717.1"/>
    </source>
</evidence>
<protein>
    <submittedName>
        <fullName evidence="2">Uncharacterized protein</fullName>
    </submittedName>
</protein>
<keyword evidence="3" id="KW-1185">Reference proteome</keyword>
<evidence type="ECO:0000256" key="1">
    <source>
        <dbReference type="SAM" id="Phobius"/>
    </source>
</evidence>
<sequence length="165" mass="18884">MRSNFEYNCHCGLILAMHYPSLTVLLLLAAYRATAYFESSDEDVVPWELQVCSQMYTNINQANSQCVNACMAKRQCRAGYCKIKDGLTRCKCGLCPMWNYRSFKTQTTVPWTIRTTLLLLLLFPTFSKEATAIAKLQPPRGILIIHNFPFNISWLARSGQNKSRK</sequence>
<feature type="transmembrane region" description="Helical" evidence="1">
    <location>
        <begin position="12"/>
        <end position="31"/>
    </location>
</feature>
<dbReference type="AlphaFoldDB" id="A0AA36MFS2"/>
<accession>A0AA36MFS2</accession>